<comment type="PTM">
    <text evidence="1">Carboxylation allows a single lysine to coordinate two zinc ions.</text>
</comment>
<dbReference type="PANTHER" id="PTHR11647">
    <property type="entry name" value="HYDRANTOINASE/DIHYDROPYRIMIDINASE FAMILY MEMBER"/>
    <property type="match status" value="1"/>
</dbReference>
<dbReference type="NCBIfam" id="TIGR01975">
    <property type="entry name" value="isoAsp_dipep"/>
    <property type="match status" value="1"/>
</dbReference>
<proteinExistence type="inferred from homology"/>
<dbReference type="Pfam" id="PF01979">
    <property type="entry name" value="Amidohydro_1"/>
    <property type="match status" value="1"/>
</dbReference>
<gene>
    <name evidence="3" type="primary">iadA</name>
    <name evidence="3" type="ORF">G163CM_02530</name>
</gene>
<dbReference type="InterPro" id="IPR032466">
    <property type="entry name" value="Metal_Hydrolase"/>
</dbReference>
<keyword evidence="1" id="KW-0482">Metalloprotease</keyword>
<dbReference type="Gene3D" id="3.20.20.140">
    <property type="entry name" value="Metal-dependent hydrolases"/>
    <property type="match status" value="1"/>
</dbReference>
<organism evidence="3 4">
    <name type="scientific">Pseudocitrobacter corydidari</name>
    <dbReference type="NCBI Taxonomy" id="2891570"/>
    <lineage>
        <taxon>Bacteria</taxon>
        <taxon>Pseudomonadati</taxon>
        <taxon>Pseudomonadota</taxon>
        <taxon>Gammaproteobacteria</taxon>
        <taxon>Enterobacterales</taxon>
        <taxon>Enterobacteriaceae</taxon>
        <taxon>Pseudocitrobacter</taxon>
    </lineage>
</organism>
<sequence length="387" mass="40753">MEITLPGLRLFKQAHLYAPDDRGVQDFLIAAGKIVAIAPEIDASGLPGCEVINLQQAIVCPGFIDQHVHLIGGGGEAGPHTRTPEVRLSKLVEAGITSVVGLLGTDGITRHPESLLAKTRALENEGISAWMLTGAYSLPSPTITGSVDRDVALIDKVIGVKCAISDHRSSAPGNEQLANMAALARVGGLLGEKAGISVFHMGNSPRGLAPLEAILQHADVPISKLLPTHVNRAEPLFAQAKAFARRGGYIDITSSIETPIDAATAIASALRDGVPLARMTVSSDGNGSQPVFDSEGKLTGIGVAGFESLLSTLQQLVHRHQLPLEQALRPFTQTVAEFLGFAHKGQLAEGCDADFIILTAGLHIDEVWAKGKMLVRNGYACVKGTFE</sequence>
<evidence type="ECO:0000259" key="2">
    <source>
        <dbReference type="Pfam" id="PF01979"/>
    </source>
</evidence>
<comment type="cofactor">
    <cofactor evidence="1">
        <name>Zn(2+)</name>
        <dbReference type="ChEBI" id="CHEBI:29105"/>
    </cofactor>
    <text evidence="1">Binds 2 Zn(2+) ions per subunit.</text>
</comment>
<dbReference type="EMBL" id="CP087880">
    <property type="protein sequence ID" value="UGS39570.1"/>
    <property type="molecule type" value="Genomic_DNA"/>
</dbReference>
<dbReference type="RefSeq" id="WP_231826583.1">
    <property type="nucleotide sequence ID" value="NZ_CP087880.1"/>
</dbReference>
<dbReference type="EC" id="3.4.19.-" evidence="1"/>
<dbReference type="InterPro" id="IPR011059">
    <property type="entry name" value="Metal-dep_hydrolase_composite"/>
</dbReference>
<dbReference type="SUPFAM" id="SSF51338">
    <property type="entry name" value="Composite domain of metallo-dependent hydrolases"/>
    <property type="match status" value="1"/>
</dbReference>
<keyword evidence="1" id="KW-0645">Protease</keyword>
<dbReference type="SUPFAM" id="SSF51556">
    <property type="entry name" value="Metallo-dependent hydrolases"/>
    <property type="match status" value="1"/>
</dbReference>
<dbReference type="InterPro" id="IPR010229">
    <property type="entry name" value="Pept_M38_dipep"/>
</dbReference>
<dbReference type="PANTHER" id="PTHR11647:SF1">
    <property type="entry name" value="COLLAPSIN RESPONSE MEDIATOR PROTEIN"/>
    <property type="match status" value="1"/>
</dbReference>
<feature type="domain" description="Amidohydrolase-related" evidence="2">
    <location>
        <begin position="251"/>
        <end position="373"/>
    </location>
</feature>
<comment type="subcellular location">
    <subcellularLocation>
        <location evidence="1">Cytoplasm</location>
    </subcellularLocation>
</comment>
<keyword evidence="1" id="KW-0479">Metal-binding</keyword>
<keyword evidence="1" id="KW-0862">Zinc</keyword>
<comment type="function">
    <text evidence="1">Catalyzes the hydrolytic cleavage of a subset of L-isoaspartyl (L-beta-aspartyl) dipeptides. Used to degrade proteins damaged by L-isoaspartyl residues formation.</text>
</comment>
<keyword evidence="4" id="KW-1185">Reference proteome</keyword>
<comment type="similarity">
    <text evidence="1">Belongs to the peptidase M38 family.</text>
</comment>
<evidence type="ECO:0000313" key="4">
    <source>
        <dbReference type="Proteomes" id="UP001199659"/>
    </source>
</evidence>
<dbReference type="InterPro" id="IPR050378">
    <property type="entry name" value="Metallo-dep_Hydrolases_sf"/>
</dbReference>
<protein>
    <recommendedName>
        <fullName evidence="1">Isoaspartyl dipeptidase</fullName>
        <ecNumber evidence="1">3.4.19.-</ecNumber>
    </recommendedName>
</protein>
<name>A0ABY3RYL8_9ENTR</name>
<reference evidence="3 4" key="1">
    <citation type="journal article" date="2022" name="Int. J. Syst. Evol. Microbiol.">
        <title>Pseudocitrobacter corydidari sp. nov., isolated from the Asian emerald cockroach Corydidarum magnifica.</title>
        <authorList>
            <person name="Guzman J."/>
            <person name="Poehlein A."/>
            <person name="Glaeser S.P."/>
            <person name="Schwengers O."/>
            <person name="Blom J."/>
            <person name="Hollensteiner J."/>
            <person name="Kampfer P."/>
            <person name="Vilcinskas A."/>
        </authorList>
    </citation>
    <scope>NUCLEOTIDE SEQUENCE [LARGE SCALE GENOMIC DNA]</scope>
    <source>
        <strain evidence="3">G163CM</strain>
    </source>
</reference>
<dbReference type="InterPro" id="IPR006680">
    <property type="entry name" value="Amidohydro-rel"/>
</dbReference>
<dbReference type="GO" id="GO:0016787">
    <property type="term" value="F:hydrolase activity"/>
    <property type="evidence" value="ECO:0007669"/>
    <property type="project" value="UniProtKB-KW"/>
</dbReference>
<evidence type="ECO:0000313" key="3">
    <source>
        <dbReference type="EMBL" id="UGS39570.1"/>
    </source>
</evidence>
<accession>A0ABY3RYL8</accession>
<dbReference type="Proteomes" id="UP001199659">
    <property type="component" value="Chromosome"/>
</dbReference>
<keyword evidence="1 3" id="KW-0378">Hydrolase</keyword>
<dbReference type="Gene3D" id="2.30.40.10">
    <property type="entry name" value="Urease, subunit C, domain 1"/>
    <property type="match status" value="1"/>
</dbReference>
<evidence type="ECO:0000256" key="1">
    <source>
        <dbReference type="PIRNR" id="PIRNR001238"/>
    </source>
</evidence>
<dbReference type="PIRSF" id="PIRSF001238">
    <property type="entry name" value="IadA"/>
    <property type="match status" value="1"/>
</dbReference>